<organism evidence="1 2">
    <name type="scientific">Bugula neritina</name>
    <name type="common">Brown bryozoan</name>
    <name type="synonym">Sertularia neritina</name>
    <dbReference type="NCBI Taxonomy" id="10212"/>
    <lineage>
        <taxon>Eukaryota</taxon>
        <taxon>Metazoa</taxon>
        <taxon>Spiralia</taxon>
        <taxon>Lophotrochozoa</taxon>
        <taxon>Bryozoa</taxon>
        <taxon>Gymnolaemata</taxon>
        <taxon>Cheilostomatida</taxon>
        <taxon>Flustrina</taxon>
        <taxon>Buguloidea</taxon>
        <taxon>Bugulidae</taxon>
        <taxon>Bugula</taxon>
    </lineage>
</organism>
<dbReference type="OrthoDB" id="9984821at2759"/>
<protein>
    <submittedName>
        <fullName evidence="1">Uncharacterized protein</fullName>
    </submittedName>
</protein>
<evidence type="ECO:0000313" key="1">
    <source>
        <dbReference type="EMBL" id="KAF6022566.1"/>
    </source>
</evidence>
<accession>A0A7J7JA63</accession>
<name>A0A7J7JA63_BUGNE</name>
<comment type="caution">
    <text evidence="1">The sequence shown here is derived from an EMBL/GenBank/DDBJ whole genome shotgun (WGS) entry which is preliminary data.</text>
</comment>
<keyword evidence="2" id="KW-1185">Reference proteome</keyword>
<gene>
    <name evidence="1" type="ORF">EB796_019137</name>
</gene>
<reference evidence="1" key="1">
    <citation type="submission" date="2020-06" db="EMBL/GenBank/DDBJ databases">
        <title>Draft genome of Bugula neritina, a colonial animal packing powerful symbionts and potential medicines.</title>
        <authorList>
            <person name="Rayko M."/>
        </authorList>
    </citation>
    <scope>NUCLEOTIDE SEQUENCE [LARGE SCALE GENOMIC DNA]</scope>
    <source>
        <strain evidence="1">Kwan_BN1</strain>
    </source>
</reference>
<dbReference type="AlphaFoldDB" id="A0A7J7JA63"/>
<dbReference type="EMBL" id="VXIV02002837">
    <property type="protein sequence ID" value="KAF6022566.1"/>
    <property type="molecule type" value="Genomic_DNA"/>
</dbReference>
<dbReference type="Proteomes" id="UP000593567">
    <property type="component" value="Unassembled WGS sequence"/>
</dbReference>
<proteinExistence type="predicted"/>
<sequence>MGCTSFIREFTSESKAAIEESKPFLFILCQIQPLLRSHWAQTELASQLLVPVPHDSTPNPTSVQIKSLLSAELLVSSLRLLEISDPLEAVVDCGASPIMSSKATVPPDWFRTPHPGYWTAVLSGLGALGLTYYAPDVAISSLGPLSPICRYLIENNPTLLQMMKLKLNYWTTVKWTLQTTILGVLSMRIIRAKAKLVTRSKDS</sequence>
<evidence type="ECO:0000313" key="2">
    <source>
        <dbReference type="Proteomes" id="UP000593567"/>
    </source>
</evidence>